<dbReference type="STRING" id="105231.A0A1Y1HNL5"/>
<keyword evidence="15" id="KW-1185">Reference proteome</keyword>
<dbReference type="PANTHER" id="PTHR10110:SF86">
    <property type="entry name" value="SODIUM_HYDROGEN EXCHANGER 7"/>
    <property type="match status" value="1"/>
</dbReference>
<keyword evidence="2" id="KW-0813">Transport</keyword>
<feature type="transmembrane region" description="Helical" evidence="12">
    <location>
        <begin position="107"/>
        <end position="128"/>
    </location>
</feature>
<name>A0A1Y1HNL5_KLENI</name>
<dbReference type="Pfam" id="PF00999">
    <property type="entry name" value="Na_H_Exchanger"/>
    <property type="match status" value="1"/>
</dbReference>
<dbReference type="OrthoDB" id="441412at2759"/>
<feature type="transmembrane region" description="Helical" evidence="12">
    <location>
        <begin position="76"/>
        <end position="95"/>
    </location>
</feature>
<feature type="transmembrane region" description="Helical" evidence="12">
    <location>
        <begin position="212"/>
        <end position="232"/>
    </location>
</feature>
<dbReference type="Proteomes" id="UP000054558">
    <property type="component" value="Unassembled WGS sequence"/>
</dbReference>
<dbReference type="PANTHER" id="PTHR10110">
    <property type="entry name" value="SODIUM/HYDROGEN EXCHANGER"/>
    <property type="match status" value="1"/>
</dbReference>
<evidence type="ECO:0000256" key="2">
    <source>
        <dbReference type="ARBA" id="ARBA00022448"/>
    </source>
</evidence>
<dbReference type="GO" id="GO:0098719">
    <property type="term" value="P:sodium ion import across plasma membrane"/>
    <property type="evidence" value="ECO:0000318"/>
    <property type="project" value="GO_Central"/>
</dbReference>
<evidence type="ECO:0000313" key="14">
    <source>
        <dbReference type="EMBL" id="GAQ79623.1"/>
    </source>
</evidence>
<keyword evidence="5 12" id="KW-1133">Transmembrane helix</keyword>
<evidence type="ECO:0000313" key="15">
    <source>
        <dbReference type="Proteomes" id="UP000054558"/>
    </source>
</evidence>
<accession>A0A1Y1HNL5</accession>
<dbReference type="InterPro" id="IPR006153">
    <property type="entry name" value="Cation/H_exchanger_TM"/>
</dbReference>
<feature type="transmembrane region" description="Helical" evidence="12">
    <location>
        <begin position="258"/>
        <end position="277"/>
    </location>
</feature>
<feature type="transmembrane region" description="Helical" evidence="12">
    <location>
        <begin position="41"/>
        <end position="64"/>
    </location>
</feature>
<reference evidence="14 15" key="1">
    <citation type="journal article" date="2014" name="Nat. Commun.">
        <title>Klebsormidium flaccidum genome reveals primary factors for plant terrestrial adaptation.</title>
        <authorList>
            <person name="Hori K."/>
            <person name="Maruyama F."/>
            <person name="Fujisawa T."/>
            <person name="Togashi T."/>
            <person name="Yamamoto N."/>
            <person name="Seo M."/>
            <person name="Sato S."/>
            <person name="Yamada T."/>
            <person name="Mori H."/>
            <person name="Tajima N."/>
            <person name="Moriyama T."/>
            <person name="Ikeuchi M."/>
            <person name="Watanabe M."/>
            <person name="Wada H."/>
            <person name="Kobayashi K."/>
            <person name="Saito M."/>
            <person name="Masuda T."/>
            <person name="Sasaki-Sekimoto Y."/>
            <person name="Mashiguchi K."/>
            <person name="Awai K."/>
            <person name="Shimojima M."/>
            <person name="Masuda S."/>
            <person name="Iwai M."/>
            <person name="Nobusawa T."/>
            <person name="Narise T."/>
            <person name="Kondo S."/>
            <person name="Saito H."/>
            <person name="Sato R."/>
            <person name="Murakawa M."/>
            <person name="Ihara Y."/>
            <person name="Oshima-Yamada Y."/>
            <person name="Ohtaka K."/>
            <person name="Satoh M."/>
            <person name="Sonobe K."/>
            <person name="Ishii M."/>
            <person name="Ohtani R."/>
            <person name="Kanamori-Sato M."/>
            <person name="Honoki R."/>
            <person name="Miyazaki D."/>
            <person name="Mochizuki H."/>
            <person name="Umetsu J."/>
            <person name="Higashi K."/>
            <person name="Shibata D."/>
            <person name="Kamiya Y."/>
            <person name="Sato N."/>
            <person name="Nakamura Y."/>
            <person name="Tabata S."/>
            <person name="Ida S."/>
            <person name="Kurokawa K."/>
            <person name="Ohta H."/>
        </authorList>
    </citation>
    <scope>NUCLEOTIDE SEQUENCE [LARGE SCALE GENOMIC DNA]</scope>
    <source>
        <strain evidence="14 15">NIES-2285</strain>
    </source>
</reference>
<evidence type="ECO:0000256" key="11">
    <source>
        <dbReference type="ARBA" id="ARBA00047912"/>
    </source>
</evidence>
<feature type="transmembrane region" description="Helical" evidence="12">
    <location>
        <begin position="297"/>
        <end position="316"/>
    </location>
</feature>
<keyword evidence="8 12" id="KW-0472">Membrane</keyword>
<evidence type="ECO:0000256" key="1">
    <source>
        <dbReference type="ARBA" id="ARBA00004651"/>
    </source>
</evidence>
<feature type="transmembrane region" description="Helical" evidence="12">
    <location>
        <begin position="6"/>
        <end position="29"/>
    </location>
</feature>
<dbReference type="GO" id="GO:0051453">
    <property type="term" value="P:regulation of intracellular pH"/>
    <property type="evidence" value="ECO:0000318"/>
    <property type="project" value="GO_Central"/>
</dbReference>
<dbReference type="GO" id="GO:0071805">
    <property type="term" value="P:potassium ion transmembrane transport"/>
    <property type="evidence" value="ECO:0000318"/>
    <property type="project" value="GO_Central"/>
</dbReference>
<protein>
    <submittedName>
        <fullName evidence="14">Na+/H+ antiporter</fullName>
    </submittedName>
</protein>
<keyword evidence="3" id="KW-1003">Cell membrane</keyword>
<keyword evidence="6" id="KW-0915">Sodium</keyword>
<sequence>MAGDAAAADGAAAVTFVGAVALLLGVVTLKLQMWLPLPYTALLLIWGLVLGICNETFTSGWGVYGEGVTSWRNIPPHFILSVLLPGILFGATFAMPKAVLRRSFPHILLLGVLGVLMGIVLTAVFARYVLPYDWTWHECLLFGSVLSATDPVAVVAVLKELRVPDELTVVVDGEALVDDGVAAVMYIVCTGLVQGNGTTAGAIVRTLCRQSLAGPAIGLAFGLLLVFGIDYWPADGYITELGLTLAASFGAFTLAEDVLQSNGILCVVTCGFVYALLAKREESAAKALESFWSSLEWCLNTLLFVLIGVVVAGRTYEGHDVLPGNDNIDLSDYGFAVLLWLALLVVRTIDVALLWPLLAHTGHGFSIKGALVTIWSGLRGVVGVALALLVFLDPAISNEGYKLRVLFFMGSTVCLTVLVQGSLITPLLKVLQLVDTTGSFPGAQTPSDESGRSVTRSTELTAITLQPKQELR</sequence>
<evidence type="ECO:0000256" key="3">
    <source>
        <dbReference type="ARBA" id="ARBA00022475"/>
    </source>
</evidence>
<dbReference type="AlphaFoldDB" id="A0A1Y1HNL5"/>
<dbReference type="GO" id="GO:0015385">
    <property type="term" value="F:sodium:proton antiporter activity"/>
    <property type="evidence" value="ECO:0000318"/>
    <property type="project" value="GO_Central"/>
</dbReference>
<dbReference type="GO" id="GO:0015386">
    <property type="term" value="F:potassium:proton antiporter activity"/>
    <property type="evidence" value="ECO:0000318"/>
    <property type="project" value="GO_Central"/>
</dbReference>
<dbReference type="InterPro" id="IPR018422">
    <property type="entry name" value="Cation/H_exchanger_CPA1"/>
</dbReference>
<comment type="catalytic activity">
    <reaction evidence="10">
        <text>Na(+)(in) + H(+)(out) = Na(+)(out) + H(+)(in)</text>
        <dbReference type="Rhea" id="RHEA:29419"/>
        <dbReference type="ChEBI" id="CHEBI:15378"/>
        <dbReference type="ChEBI" id="CHEBI:29101"/>
    </reaction>
</comment>
<gene>
    <name evidence="14" type="ORF">KFL_000340260</name>
</gene>
<dbReference type="OMA" id="LEWHTFR"/>
<keyword evidence="7" id="KW-0406">Ion transport</keyword>
<evidence type="ECO:0000256" key="6">
    <source>
        <dbReference type="ARBA" id="ARBA00023053"/>
    </source>
</evidence>
<evidence type="ECO:0000256" key="9">
    <source>
        <dbReference type="ARBA" id="ARBA00023201"/>
    </source>
</evidence>
<keyword evidence="4 12" id="KW-0812">Transmembrane</keyword>
<evidence type="ECO:0000256" key="8">
    <source>
        <dbReference type="ARBA" id="ARBA00023136"/>
    </source>
</evidence>
<feature type="domain" description="Cation/H+ exchanger transmembrane" evidence="13">
    <location>
        <begin position="22"/>
        <end position="429"/>
    </location>
</feature>
<dbReference type="EMBL" id="DF236983">
    <property type="protein sequence ID" value="GAQ79623.1"/>
    <property type="molecule type" value="Genomic_DNA"/>
</dbReference>
<organism evidence="14 15">
    <name type="scientific">Klebsormidium nitens</name>
    <name type="common">Green alga</name>
    <name type="synonym">Ulothrix nitens</name>
    <dbReference type="NCBI Taxonomy" id="105231"/>
    <lineage>
        <taxon>Eukaryota</taxon>
        <taxon>Viridiplantae</taxon>
        <taxon>Streptophyta</taxon>
        <taxon>Klebsormidiophyceae</taxon>
        <taxon>Klebsormidiales</taxon>
        <taxon>Klebsormidiaceae</taxon>
        <taxon>Klebsormidium</taxon>
    </lineage>
</organism>
<comment type="catalytic activity">
    <reaction evidence="11">
        <text>K(+)(in) + H(+)(out) = K(+)(out) + H(+)(in)</text>
        <dbReference type="Rhea" id="RHEA:29467"/>
        <dbReference type="ChEBI" id="CHEBI:15378"/>
        <dbReference type="ChEBI" id="CHEBI:29103"/>
    </reaction>
</comment>
<evidence type="ECO:0000256" key="7">
    <source>
        <dbReference type="ARBA" id="ARBA00023065"/>
    </source>
</evidence>
<comment type="subcellular location">
    <subcellularLocation>
        <location evidence="1">Cell membrane</location>
        <topology evidence="1">Multi-pass membrane protein</topology>
    </subcellularLocation>
</comment>
<dbReference type="GO" id="GO:0005886">
    <property type="term" value="C:plasma membrane"/>
    <property type="evidence" value="ECO:0000318"/>
    <property type="project" value="GO_Central"/>
</dbReference>
<feature type="transmembrane region" description="Helical" evidence="12">
    <location>
        <begin position="336"/>
        <end position="358"/>
    </location>
</feature>
<feature type="transmembrane region" description="Helical" evidence="12">
    <location>
        <begin position="370"/>
        <end position="392"/>
    </location>
</feature>
<feature type="transmembrane region" description="Helical" evidence="12">
    <location>
        <begin position="404"/>
        <end position="424"/>
    </location>
</feature>
<keyword evidence="9" id="KW-0739">Sodium transport</keyword>
<evidence type="ECO:0000256" key="4">
    <source>
        <dbReference type="ARBA" id="ARBA00022692"/>
    </source>
</evidence>
<evidence type="ECO:0000256" key="10">
    <source>
        <dbReference type="ARBA" id="ARBA00047524"/>
    </source>
</evidence>
<evidence type="ECO:0000256" key="12">
    <source>
        <dbReference type="SAM" id="Phobius"/>
    </source>
</evidence>
<proteinExistence type="predicted"/>
<dbReference type="Gene3D" id="6.10.140.1330">
    <property type="match status" value="1"/>
</dbReference>
<evidence type="ECO:0000256" key="5">
    <source>
        <dbReference type="ARBA" id="ARBA00022989"/>
    </source>
</evidence>
<evidence type="ECO:0000259" key="13">
    <source>
        <dbReference type="Pfam" id="PF00999"/>
    </source>
</evidence>